<dbReference type="RefSeq" id="WP_118656181.1">
    <property type="nucleotide sequence ID" value="NZ_JACOOK010000003.1"/>
</dbReference>
<keyword evidence="7 13" id="KW-0812">Transmembrane</keyword>
<evidence type="ECO:0000256" key="13">
    <source>
        <dbReference type="PIRNR" id="PIRNR006446"/>
    </source>
</evidence>
<dbReference type="PIRSF" id="PIRSF006446">
    <property type="entry name" value="Cyt_quinol_oxidase_1"/>
    <property type="match status" value="1"/>
</dbReference>
<evidence type="ECO:0000256" key="4">
    <source>
        <dbReference type="ARBA" id="ARBA00022475"/>
    </source>
</evidence>
<keyword evidence="11 13" id="KW-0408">Iron</keyword>
<feature type="transmembrane region" description="Helical" evidence="13">
    <location>
        <begin position="445"/>
        <end position="468"/>
    </location>
</feature>
<evidence type="ECO:0000256" key="5">
    <source>
        <dbReference type="ARBA" id="ARBA00022519"/>
    </source>
</evidence>
<evidence type="ECO:0000256" key="2">
    <source>
        <dbReference type="ARBA" id="ARBA00009819"/>
    </source>
</evidence>
<evidence type="ECO:0000256" key="1">
    <source>
        <dbReference type="ARBA" id="ARBA00004429"/>
    </source>
</evidence>
<evidence type="ECO:0000256" key="3">
    <source>
        <dbReference type="ARBA" id="ARBA00022448"/>
    </source>
</evidence>
<dbReference type="EMBL" id="JACOOK010000003">
    <property type="protein sequence ID" value="MBC5616929.1"/>
    <property type="molecule type" value="Genomic_DNA"/>
</dbReference>
<feature type="transmembrane region" description="Helical" evidence="13">
    <location>
        <begin position="136"/>
        <end position="158"/>
    </location>
</feature>
<keyword evidence="10 13" id="KW-1133">Transmembrane helix</keyword>
<organism evidence="14 15">
    <name type="scientific">Alistipes hominis</name>
    <dbReference type="NCBI Taxonomy" id="2763015"/>
    <lineage>
        <taxon>Bacteria</taxon>
        <taxon>Pseudomonadati</taxon>
        <taxon>Bacteroidota</taxon>
        <taxon>Bacteroidia</taxon>
        <taxon>Bacteroidales</taxon>
        <taxon>Rikenellaceae</taxon>
        <taxon>Alistipes</taxon>
    </lineage>
</organism>
<dbReference type="InterPro" id="IPR002585">
    <property type="entry name" value="Cyt-d_ubiquinol_oxidase_su_1"/>
</dbReference>
<comment type="similarity">
    <text evidence="2 13">Belongs to the cytochrome ubiquinol oxidase subunit 1 family.</text>
</comment>
<dbReference type="PANTHER" id="PTHR30365:SF0">
    <property type="entry name" value="CYTOCHROME BD-I UBIQUINOL OXIDASE SUBUNIT 1"/>
    <property type="match status" value="1"/>
</dbReference>
<comment type="caution">
    <text evidence="14">The sequence shown here is derived from an EMBL/GenBank/DDBJ whole genome shotgun (WGS) entry which is preliminary data.</text>
</comment>
<keyword evidence="12 13" id="KW-0472">Membrane</keyword>
<sequence length="541" mass="61045">MILTANELAEVVDWSRAQFAMTAIYHWLFVPLTLGLGFICAIMETVYYRTGDPFWKRTVKFWMRIFGINFAIGVATGLILEFEFGTNWSNYSYFVGDIFGAPLAIEGIMAFFLESTFIAVMFFGWNKVSRGFHLTATWLTAIGANLSALWILVANAWMQYPVGTAFNPETARQEMTSFWDVLFSPVAINKFFHTVTSGYVVAAAVVIGISAWFLLKKRERKMARKSMAIASWFGLSASLLLAMTGDGSAVQVARTQPMKLAAMEALYDGKKEAGLVAFGILRPEVNNRELIMSNESAFYFKLEIPKMLSLLSFRDADAYVPGINDLVYGNFDPLITPVGVKMEAGREAVRAIEDYREVMAGGDAVAKARYKARFDPQTEEGARFCSWELKYLGYAYLKNQTDVIPNVPLVFYSFRVMFMLGVYFILFFAGVLFFVYRKELYDRRWWFRVMMWSVPLAYLASVSGWIVAEVGRQPWTIQDLLPVSASVSDIAPGPVKATFFIFLALFTVLLIAELMIMFRQIKIGPKPAETAETAAENELTE</sequence>
<keyword evidence="15" id="KW-1185">Reference proteome</keyword>
<dbReference type="Proteomes" id="UP000636891">
    <property type="component" value="Unassembled WGS sequence"/>
</dbReference>
<feature type="transmembrane region" description="Helical" evidence="13">
    <location>
        <begin position="24"/>
        <end position="49"/>
    </location>
</feature>
<feature type="transmembrane region" description="Helical" evidence="13">
    <location>
        <begin position="409"/>
        <end position="436"/>
    </location>
</feature>
<keyword evidence="9 13" id="KW-0249">Electron transport</keyword>
<evidence type="ECO:0000313" key="14">
    <source>
        <dbReference type="EMBL" id="MBC5616929.1"/>
    </source>
</evidence>
<feature type="transmembrane region" description="Helical" evidence="13">
    <location>
        <begin position="191"/>
        <end position="215"/>
    </location>
</feature>
<evidence type="ECO:0000256" key="7">
    <source>
        <dbReference type="ARBA" id="ARBA00022692"/>
    </source>
</evidence>
<evidence type="ECO:0000256" key="11">
    <source>
        <dbReference type="ARBA" id="ARBA00023004"/>
    </source>
</evidence>
<keyword evidence="4 13" id="KW-1003">Cell membrane</keyword>
<dbReference type="PANTHER" id="PTHR30365">
    <property type="entry name" value="CYTOCHROME D UBIQUINOL OXIDASE"/>
    <property type="match status" value="1"/>
</dbReference>
<evidence type="ECO:0000256" key="6">
    <source>
        <dbReference type="ARBA" id="ARBA00022617"/>
    </source>
</evidence>
<evidence type="ECO:0000256" key="12">
    <source>
        <dbReference type="ARBA" id="ARBA00023136"/>
    </source>
</evidence>
<evidence type="ECO:0000313" key="15">
    <source>
        <dbReference type="Proteomes" id="UP000636891"/>
    </source>
</evidence>
<feature type="transmembrane region" description="Helical" evidence="13">
    <location>
        <begin position="227"/>
        <end position="245"/>
    </location>
</feature>
<evidence type="ECO:0000256" key="9">
    <source>
        <dbReference type="ARBA" id="ARBA00022982"/>
    </source>
</evidence>
<feature type="transmembrane region" description="Helical" evidence="13">
    <location>
        <begin position="497"/>
        <end position="518"/>
    </location>
</feature>
<keyword evidence="5" id="KW-0997">Cell inner membrane</keyword>
<gene>
    <name evidence="14" type="ORF">H8S08_07865</name>
</gene>
<comment type="subcellular location">
    <subcellularLocation>
        <location evidence="1">Cell inner membrane</location>
        <topology evidence="1">Multi-pass membrane protein</topology>
    </subcellularLocation>
</comment>
<evidence type="ECO:0000256" key="10">
    <source>
        <dbReference type="ARBA" id="ARBA00022989"/>
    </source>
</evidence>
<feature type="transmembrane region" description="Helical" evidence="13">
    <location>
        <begin position="100"/>
        <end position="124"/>
    </location>
</feature>
<accession>A0ABR7CMN9</accession>
<name>A0ABR7CMN9_9BACT</name>
<keyword evidence="8 13" id="KW-0479">Metal-binding</keyword>
<evidence type="ECO:0000256" key="8">
    <source>
        <dbReference type="ARBA" id="ARBA00022723"/>
    </source>
</evidence>
<keyword evidence="6 13" id="KW-0349">Heme</keyword>
<feature type="transmembrane region" description="Helical" evidence="13">
    <location>
        <begin position="61"/>
        <end position="80"/>
    </location>
</feature>
<proteinExistence type="inferred from homology"/>
<dbReference type="Pfam" id="PF01654">
    <property type="entry name" value="Cyt_bd_oxida_I"/>
    <property type="match status" value="1"/>
</dbReference>
<protein>
    <submittedName>
        <fullName evidence="14">Cytochrome ubiquinol oxidase subunit I</fullName>
    </submittedName>
</protein>
<keyword evidence="3 13" id="KW-0813">Transport</keyword>
<reference evidence="14 15" key="1">
    <citation type="submission" date="2020-08" db="EMBL/GenBank/DDBJ databases">
        <title>Genome public.</title>
        <authorList>
            <person name="Liu C."/>
            <person name="Sun Q."/>
        </authorList>
    </citation>
    <scope>NUCLEOTIDE SEQUENCE [LARGE SCALE GENOMIC DNA]</scope>
    <source>
        <strain evidence="14 15">New-7</strain>
    </source>
</reference>